<keyword evidence="2" id="KW-1003">Cell membrane</keyword>
<evidence type="ECO:0000256" key="6">
    <source>
        <dbReference type="ARBA" id="ARBA00022840"/>
    </source>
</evidence>
<evidence type="ECO:0000313" key="11">
    <source>
        <dbReference type="Proteomes" id="UP001501444"/>
    </source>
</evidence>
<keyword evidence="5" id="KW-0547">Nucleotide-binding</keyword>
<dbReference type="CDD" id="cd03216">
    <property type="entry name" value="ABC_Carb_Monos_I"/>
    <property type="match status" value="1"/>
</dbReference>
<evidence type="ECO:0000256" key="4">
    <source>
        <dbReference type="ARBA" id="ARBA00022737"/>
    </source>
</evidence>
<dbReference type="EMBL" id="BAAARV010000078">
    <property type="protein sequence ID" value="GAA2375497.1"/>
    <property type="molecule type" value="Genomic_DNA"/>
</dbReference>
<dbReference type="InterPro" id="IPR050107">
    <property type="entry name" value="ABC_carbohydrate_import_ATPase"/>
</dbReference>
<evidence type="ECO:0000256" key="1">
    <source>
        <dbReference type="ARBA" id="ARBA00022448"/>
    </source>
</evidence>
<dbReference type="InterPro" id="IPR027417">
    <property type="entry name" value="P-loop_NTPase"/>
</dbReference>
<evidence type="ECO:0000256" key="3">
    <source>
        <dbReference type="ARBA" id="ARBA00022597"/>
    </source>
</evidence>
<dbReference type="InterPro" id="IPR017871">
    <property type="entry name" value="ABC_transporter-like_CS"/>
</dbReference>
<organism evidence="10 11">
    <name type="scientific">Dactylosporangium salmoneum</name>
    <dbReference type="NCBI Taxonomy" id="53361"/>
    <lineage>
        <taxon>Bacteria</taxon>
        <taxon>Bacillati</taxon>
        <taxon>Actinomycetota</taxon>
        <taxon>Actinomycetes</taxon>
        <taxon>Micromonosporales</taxon>
        <taxon>Micromonosporaceae</taxon>
        <taxon>Dactylosporangium</taxon>
    </lineage>
</organism>
<keyword evidence="3" id="KW-0762">Sugar transport</keyword>
<dbReference type="Pfam" id="PF00005">
    <property type="entry name" value="ABC_tran"/>
    <property type="match status" value="2"/>
</dbReference>
<dbReference type="PANTHER" id="PTHR43790:SF3">
    <property type="entry name" value="D-ALLOSE IMPORT ATP-BINDING PROTEIN ALSA-RELATED"/>
    <property type="match status" value="1"/>
</dbReference>
<comment type="caution">
    <text evidence="10">The sequence shown here is derived from an EMBL/GenBank/DDBJ whole genome shotgun (WGS) entry which is preliminary data.</text>
</comment>
<dbReference type="GO" id="GO:0005524">
    <property type="term" value="F:ATP binding"/>
    <property type="evidence" value="ECO:0007669"/>
    <property type="project" value="UniProtKB-KW"/>
</dbReference>
<feature type="domain" description="ABC transporter" evidence="9">
    <location>
        <begin position="8"/>
        <end position="244"/>
    </location>
</feature>
<evidence type="ECO:0000313" key="10">
    <source>
        <dbReference type="EMBL" id="GAA2375497.1"/>
    </source>
</evidence>
<dbReference type="Gene3D" id="3.40.50.300">
    <property type="entry name" value="P-loop containing nucleotide triphosphate hydrolases"/>
    <property type="match status" value="2"/>
</dbReference>
<feature type="domain" description="ABC transporter" evidence="9">
    <location>
        <begin position="261"/>
        <end position="502"/>
    </location>
</feature>
<evidence type="ECO:0000256" key="2">
    <source>
        <dbReference type="ARBA" id="ARBA00022475"/>
    </source>
</evidence>
<keyword evidence="6 10" id="KW-0067">ATP-binding</keyword>
<accession>A0ABN3HC25</accession>
<keyword evidence="1" id="KW-0813">Transport</keyword>
<protein>
    <submittedName>
        <fullName evidence="10">Sugar ABC transporter ATP-binding protein</fullName>
    </submittedName>
</protein>
<name>A0ABN3HC25_9ACTN</name>
<evidence type="ECO:0000259" key="9">
    <source>
        <dbReference type="PROSITE" id="PS50893"/>
    </source>
</evidence>
<dbReference type="PANTHER" id="PTHR43790">
    <property type="entry name" value="CARBOHYDRATE TRANSPORT ATP-BINDING PROTEIN MG119-RELATED"/>
    <property type="match status" value="1"/>
</dbReference>
<evidence type="ECO:0000256" key="8">
    <source>
        <dbReference type="ARBA" id="ARBA00023136"/>
    </source>
</evidence>
<dbReference type="InterPro" id="IPR003439">
    <property type="entry name" value="ABC_transporter-like_ATP-bd"/>
</dbReference>
<gene>
    <name evidence="10" type="ORF">GCM10010170_079110</name>
</gene>
<dbReference type="Proteomes" id="UP001501444">
    <property type="component" value="Unassembled WGS sequence"/>
</dbReference>
<evidence type="ECO:0000256" key="7">
    <source>
        <dbReference type="ARBA" id="ARBA00022967"/>
    </source>
</evidence>
<dbReference type="RefSeq" id="WP_344617771.1">
    <property type="nucleotide sequence ID" value="NZ_BAAARV010000078.1"/>
</dbReference>
<dbReference type="InterPro" id="IPR003593">
    <property type="entry name" value="AAA+_ATPase"/>
</dbReference>
<dbReference type="PROSITE" id="PS00211">
    <property type="entry name" value="ABC_TRANSPORTER_1"/>
    <property type="match status" value="1"/>
</dbReference>
<keyword evidence="7" id="KW-1278">Translocase</keyword>
<dbReference type="CDD" id="cd03215">
    <property type="entry name" value="ABC_Carb_Monos_II"/>
    <property type="match status" value="1"/>
</dbReference>
<proteinExistence type="predicted"/>
<dbReference type="SMART" id="SM00382">
    <property type="entry name" value="AAA"/>
    <property type="match status" value="2"/>
</dbReference>
<dbReference type="SUPFAM" id="SSF52540">
    <property type="entry name" value="P-loop containing nucleoside triphosphate hydrolases"/>
    <property type="match status" value="2"/>
</dbReference>
<keyword evidence="4" id="KW-0677">Repeat</keyword>
<evidence type="ECO:0000256" key="5">
    <source>
        <dbReference type="ARBA" id="ARBA00022741"/>
    </source>
</evidence>
<sequence length="508" mass="54745">MTPTDEVLVARGVGKEYGGVRALKDVTFTAYRGKVNVLVGENGAGKSTLMKILSGTEQPTRGEILLDGEPVQLSSPREAMARGIEIIHQELSLFPNMSIARNMFAGRELRRGGRFVDDGAQRRRTAEVLRRLGQDLDPDTLVGDLPIGQQQLIEIGRCLLSDVRVLIMDEPTSALSNNEVDVLFDVMADLRKRDVTIIYISHKLDEFRRIGDWVTVLRDGNLVAHESMRNTDTGWIVRQMVGRDPDSLYQHSEASVGDVLLDVRHLTVPGPVRPLVDDVSFTLRAGEVVGIYGLMGAGRTELVEALMGARRATSGEVRVRGKLVSEATVQARLAAGLALVPEDRQRDGLVQTMSVRDNILLATIDRVSRAGLLPASAEQRIAAGQVSELSIKIPGLAAAVTALSGGNQQKVVLARALLTEPVVLLLDEPTRGIDVGAKAQIAALMARLAAEGLGVLFISSELAEVIAMANRVLVMARGRITAEFTAANVTEEALVGASASDRVLEVQP</sequence>
<keyword evidence="11" id="KW-1185">Reference proteome</keyword>
<dbReference type="PROSITE" id="PS50893">
    <property type="entry name" value="ABC_TRANSPORTER_2"/>
    <property type="match status" value="2"/>
</dbReference>
<reference evidence="10 11" key="1">
    <citation type="journal article" date="2019" name="Int. J. Syst. Evol. Microbiol.">
        <title>The Global Catalogue of Microorganisms (GCM) 10K type strain sequencing project: providing services to taxonomists for standard genome sequencing and annotation.</title>
        <authorList>
            <consortium name="The Broad Institute Genomics Platform"/>
            <consortium name="The Broad Institute Genome Sequencing Center for Infectious Disease"/>
            <person name="Wu L."/>
            <person name="Ma J."/>
        </authorList>
    </citation>
    <scope>NUCLEOTIDE SEQUENCE [LARGE SCALE GENOMIC DNA]</scope>
    <source>
        <strain evidence="10 11">JCM 3272</strain>
    </source>
</reference>
<keyword evidence="8" id="KW-0472">Membrane</keyword>